<dbReference type="AlphaFoldDB" id="A0A7W5AN66"/>
<comment type="caution">
    <text evidence="1">The sequence shown here is derived from an EMBL/GenBank/DDBJ whole genome shotgun (WGS) entry which is preliminary data.</text>
</comment>
<dbReference type="EMBL" id="JACHXF010000018">
    <property type="protein sequence ID" value="MBB3099376.1"/>
    <property type="molecule type" value="Genomic_DNA"/>
</dbReference>
<evidence type="ECO:0000313" key="1">
    <source>
        <dbReference type="EMBL" id="MBB3099376.1"/>
    </source>
</evidence>
<gene>
    <name evidence="1" type="ORF">FHR83_007082</name>
</gene>
<sequence length="99" mass="11243">MATFITDQRRWIVEAGDLAYWVNDDDTLSRCRVELITGEWVYVKFLAADHGRQPGQVDRASRFNRRIVPRDAVRAKVGAGQRLRSPVMWEAILTGPATA</sequence>
<protein>
    <submittedName>
        <fullName evidence="1">Uncharacterized protein</fullName>
    </submittedName>
</protein>
<accession>A0A7W5AN66</accession>
<keyword evidence="2" id="KW-1185">Reference proteome</keyword>
<name>A0A7W5AN66_9ACTN</name>
<proteinExistence type="predicted"/>
<dbReference type="Proteomes" id="UP000590749">
    <property type="component" value="Unassembled WGS sequence"/>
</dbReference>
<organism evidence="1 2">
    <name type="scientific">Actinoplanes campanulatus</name>
    <dbReference type="NCBI Taxonomy" id="113559"/>
    <lineage>
        <taxon>Bacteria</taxon>
        <taxon>Bacillati</taxon>
        <taxon>Actinomycetota</taxon>
        <taxon>Actinomycetes</taxon>
        <taxon>Micromonosporales</taxon>
        <taxon>Micromonosporaceae</taxon>
        <taxon>Actinoplanes</taxon>
    </lineage>
</organism>
<dbReference type="RefSeq" id="WP_183225432.1">
    <property type="nucleotide sequence ID" value="NZ_BMPW01000021.1"/>
</dbReference>
<evidence type="ECO:0000313" key="2">
    <source>
        <dbReference type="Proteomes" id="UP000590749"/>
    </source>
</evidence>
<reference evidence="1 2" key="1">
    <citation type="submission" date="2020-08" db="EMBL/GenBank/DDBJ databases">
        <title>Genomic Encyclopedia of Type Strains, Phase III (KMG-III): the genomes of soil and plant-associated and newly described type strains.</title>
        <authorList>
            <person name="Whitman W."/>
        </authorList>
    </citation>
    <scope>NUCLEOTIDE SEQUENCE [LARGE SCALE GENOMIC DNA]</scope>
    <source>
        <strain evidence="1 2">CECT 3287</strain>
    </source>
</reference>